<evidence type="ECO:0000259" key="11">
    <source>
        <dbReference type="PROSITE" id="PS50011"/>
    </source>
</evidence>
<reference evidence="12" key="2">
    <citation type="submission" date="2013-10" db="EMBL/GenBank/DDBJ databases">
        <authorList>
            <person name="Aslett M."/>
        </authorList>
    </citation>
    <scope>NUCLEOTIDE SEQUENCE [LARGE SCALE GENOMIC DNA]</scope>
    <source>
        <strain evidence="12">Houghton</strain>
    </source>
</reference>
<keyword evidence="4" id="KW-0547">Nucleotide-binding</keyword>
<proteinExistence type="predicted"/>
<keyword evidence="10" id="KW-1133">Transmembrane helix</keyword>
<dbReference type="OrthoDB" id="6513151at2759"/>
<evidence type="ECO:0000313" key="13">
    <source>
        <dbReference type="Proteomes" id="UP000030744"/>
    </source>
</evidence>
<dbReference type="PANTHER" id="PTHR43895:SF32">
    <property type="entry name" value="SERINE_THREONINE-PROTEIN KINASE CHK1"/>
    <property type="match status" value="1"/>
</dbReference>
<evidence type="ECO:0000256" key="3">
    <source>
        <dbReference type="ARBA" id="ARBA00022679"/>
    </source>
</evidence>
<feature type="domain" description="Protein kinase" evidence="11">
    <location>
        <begin position="239"/>
        <end position="547"/>
    </location>
</feature>
<feature type="transmembrane region" description="Helical" evidence="10">
    <location>
        <begin position="52"/>
        <end position="70"/>
    </location>
</feature>
<keyword evidence="2" id="KW-0723">Serine/threonine-protein kinase</keyword>
<dbReference type="InterPro" id="IPR011009">
    <property type="entry name" value="Kinase-like_dom_sf"/>
</dbReference>
<dbReference type="EMBL" id="HG736335">
    <property type="protein sequence ID" value="CDJ36585.1"/>
    <property type="molecule type" value="Genomic_DNA"/>
</dbReference>
<dbReference type="SMART" id="SM00220">
    <property type="entry name" value="S_TKc"/>
    <property type="match status" value="1"/>
</dbReference>
<dbReference type="GeneID" id="60403866"/>
<keyword evidence="10" id="KW-0472">Membrane</keyword>
<evidence type="ECO:0000256" key="2">
    <source>
        <dbReference type="ARBA" id="ARBA00022527"/>
    </source>
</evidence>
<keyword evidence="10" id="KW-0812">Transmembrane</keyword>
<dbReference type="EC" id="2.7.11.1" evidence="1"/>
<feature type="compositionally biased region" description="Low complexity" evidence="9">
    <location>
        <begin position="99"/>
        <end position="111"/>
    </location>
</feature>
<comment type="catalytic activity">
    <reaction evidence="8">
        <text>L-seryl-[protein] + ATP = O-phospho-L-seryl-[protein] + ADP + H(+)</text>
        <dbReference type="Rhea" id="RHEA:17989"/>
        <dbReference type="Rhea" id="RHEA-COMP:9863"/>
        <dbReference type="Rhea" id="RHEA-COMP:11604"/>
        <dbReference type="ChEBI" id="CHEBI:15378"/>
        <dbReference type="ChEBI" id="CHEBI:29999"/>
        <dbReference type="ChEBI" id="CHEBI:30616"/>
        <dbReference type="ChEBI" id="CHEBI:83421"/>
        <dbReference type="ChEBI" id="CHEBI:456216"/>
        <dbReference type="EC" id="2.7.11.1"/>
    </reaction>
</comment>
<dbReference type="GO" id="GO:0106310">
    <property type="term" value="F:protein serine kinase activity"/>
    <property type="evidence" value="ECO:0007669"/>
    <property type="project" value="RHEA"/>
</dbReference>
<dbReference type="Proteomes" id="UP000030744">
    <property type="component" value="Unassembled WGS sequence"/>
</dbReference>
<dbReference type="GO" id="GO:0007165">
    <property type="term" value="P:signal transduction"/>
    <property type="evidence" value="ECO:0007669"/>
    <property type="project" value="TreeGrafter"/>
</dbReference>
<reference evidence="12" key="1">
    <citation type="submission" date="2013-10" db="EMBL/GenBank/DDBJ databases">
        <title>Genomic analysis of the causative agents of coccidiosis in chickens.</title>
        <authorList>
            <person name="Reid A.J."/>
            <person name="Blake D."/>
            <person name="Billington K."/>
            <person name="Browne H."/>
            <person name="Dunn M."/>
            <person name="Hung S."/>
            <person name="Kawahara F."/>
            <person name="Miranda-Saavedra D."/>
            <person name="Mourier T."/>
            <person name="Nagra H."/>
            <person name="Otto T.D."/>
            <person name="Rawlings N."/>
            <person name="Sanchez A."/>
            <person name="Sanders M."/>
            <person name="Subramaniam C."/>
            <person name="Tay Y."/>
            <person name="Dear P."/>
            <person name="Doerig C."/>
            <person name="Gruber A."/>
            <person name="Parkinson J."/>
            <person name="Shirley M."/>
            <person name="Wan K.L."/>
            <person name="Berriman M."/>
            <person name="Tomley F."/>
            <person name="Pain A."/>
        </authorList>
    </citation>
    <scope>NUCLEOTIDE SEQUENCE [LARGE SCALE GENOMIC DNA]</scope>
    <source>
        <strain evidence="12">Houghton</strain>
    </source>
</reference>
<dbReference type="PROSITE" id="PS00108">
    <property type="entry name" value="PROTEIN_KINASE_ST"/>
    <property type="match status" value="1"/>
</dbReference>
<dbReference type="GO" id="GO:0005524">
    <property type="term" value="F:ATP binding"/>
    <property type="evidence" value="ECO:0007669"/>
    <property type="project" value="UniProtKB-KW"/>
</dbReference>
<dbReference type="RefSeq" id="XP_037878873.1">
    <property type="nucleotide sequence ID" value="XM_038023019.1"/>
</dbReference>
<protein>
    <recommendedName>
        <fullName evidence="1">non-specific serine/threonine protein kinase</fullName>
        <ecNumber evidence="1">2.7.11.1</ecNumber>
    </recommendedName>
</protein>
<feature type="compositionally biased region" description="Basic and acidic residues" evidence="9">
    <location>
        <begin position="80"/>
        <end position="98"/>
    </location>
</feature>
<keyword evidence="13" id="KW-1185">Reference proteome</keyword>
<accession>U6KEX6</accession>
<dbReference type="Pfam" id="PF00069">
    <property type="entry name" value="Pkinase"/>
    <property type="match status" value="1"/>
</dbReference>
<sequence>MIGGILHNEAQESIVSPSIIDKSIREDAPLQASTYLAKGNTGTARPRQWERYLLYFLTLGVASALAFTVLSKIPADARSRMPLDKEGEGGGHRGDDRMPSSATPSSAATEPEQQHQAEPANAPPADSEKDASLLSSVATVPPSRPEDQLPFYDMWGLPMLDHFEKTLPPVVKRGDEIAAFLANTGITEDADDQEPYEIQTVARTLSNGSSDTLIGMTMVLNNVKPLHWMEKNGPLSRIVRINKLLGRGTSAIVVEAEDTDTHELFAMRIFRQAEEFAQGYESDDSFVAEIRRELRLQEEGARQLCGVIPASMVASKKGISVPLYTADIAGAPEGVHVGGYFILGRVQLMERLYGAVVSLFTDAREVVIEAREYIARRLLQTVLKIQEAGLSHNDLKWDNMLLRPDGSFVIADLGSILPFGKPYRHLTLYTPEYREPQLAQPSCSEYGDGYTIPQASSDMWSLGVLLYELFTDQRYPYGEIEAEGTDTPEVMLAKWLLEGNTRSDIMLPRLGAEKVPPRWMQLIVRLLEPKRTHRITAWGILEEFPELVHIPE</sequence>
<gene>
    <name evidence="12" type="ORF">EMH_0021070</name>
</gene>
<evidence type="ECO:0000256" key="10">
    <source>
        <dbReference type="SAM" id="Phobius"/>
    </source>
</evidence>
<dbReference type="Gene3D" id="1.10.510.10">
    <property type="entry name" value="Transferase(Phosphotransferase) domain 1"/>
    <property type="match status" value="1"/>
</dbReference>
<organism evidence="12 13">
    <name type="scientific">Eimeria mitis</name>
    <dbReference type="NCBI Taxonomy" id="44415"/>
    <lineage>
        <taxon>Eukaryota</taxon>
        <taxon>Sar</taxon>
        <taxon>Alveolata</taxon>
        <taxon>Apicomplexa</taxon>
        <taxon>Conoidasida</taxon>
        <taxon>Coccidia</taxon>
        <taxon>Eucoccidiorida</taxon>
        <taxon>Eimeriorina</taxon>
        <taxon>Eimeriidae</taxon>
        <taxon>Eimeria</taxon>
    </lineage>
</organism>
<evidence type="ECO:0000256" key="5">
    <source>
        <dbReference type="ARBA" id="ARBA00022777"/>
    </source>
</evidence>
<dbReference type="AlphaFoldDB" id="U6KEX6"/>
<feature type="region of interest" description="Disordered" evidence="9">
    <location>
        <begin position="80"/>
        <end position="145"/>
    </location>
</feature>
<keyword evidence="3 12" id="KW-0808">Transferase</keyword>
<evidence type="ECO:0000256" key="8">
    <source>
        <dbReference type="ARBA" id="ARBA00048679"/>
    </source>
</evidence>
<dbReference type="VEuPathDB" id="ToxoDB:EMH_0021070"/>
<evidence type="ECO:0000256" key="1">
    <source>
        <dbReference type="ARBA" id="ARBA00012513"/>
    </source>
</evidence>
<evidence type="ECO:0000256" key="7">
    <source>
        <dbReference type="ARBA" id="ARBA00047899"/>
    </source>
</evidence>
<dbReference type="PROSITE" id="PS50011">
    <property type="entry name" value="PROTEIN_KINASE_DOM"/>
    <property type="match status" value="1"/>
</dbReference>
<dbReference type="SUPFAM" id="SSF56112">
    <property type="entry name" value="Protein kinase-like (PK-like)"/>
    <property type="match status" value="1"/>
</dbReference>
<name>U6KEX6_9EIME</name>
<comment type="catalytic activity">
    <reaction evidence="7">
        <text>L-threonyl-[protein] + ATP = O-phospho-L-threonyl-[protein] + ADP + H(+)</text>
        <dbReference type="Rhea" id="RHEA:46608"/>
        <dbReference type="Rhea" id="RHEA-COMP:11060"/>
        <dbReference type="Rhea" id="RHEA-COMP:11605"/>
        <dbReference type="ChEBI" id="CHEBI:15378"/>
        <dbReference type="ChEBI" id="CHEBI:30013"/>
        <dbReference type="ChEBI" id="CHEBI:30616"/>
        <dbReference type="ChEBI" id="CHEBI:61977"/>
        <dbReference type="ChEBI" id="CHEBI:456216"/>
        <dbReference type="EC" id="2.7.11.1"/>
    </reaction>
</comment>
<dbReference type="GO" id="GO:0004674">
    <property type="term" value="F:protein serine/threonine kinase activity"/>
    <property type="evidence" value="ECO:0007669"/>
    <property type="project" value="UniProtKB-KW"/>
</dbReference>
<keyword evidence="5 12" id="KW-0418">Kinase</keyword>
<keyword evidence="6" id="KW-0067">ATP-binding</keyword>
<evidence type="ECO:0000256" key="6">
    <source>
        <dbReference type="ARBA" id="ARBA00022840"/>
    </source>
</evidence>
<evidence type="ECO:0000256" key="4">
    <source>
        <dbReference type="ARBA" id="ARBA00022741"/>
    </source>
</evidence>
<evidence type="ECO:0000256" key="9">
    <source>
        <dbReference type="SAM" id="MobiDB-lite"/>
    </source>
</evidence>
<evidence type="ECO:0000313" key="12">
    <source>
        <dbReference type="EMBL" id="CDJ36585.1"/>
    </source>
</evidence>
<dbReference type="InterPro" id="IPR000719">
    <property type="entry name" value="Prot_kinase_dom"/>
</dbReference>
<dbReference type="PANTHER" id="PTHR43895">
    <property type="entry name" value="CALCIUM/CALMODULIN-DEPENDENT PROTEIN KINASE KINASE-RELATED"/>
    <property type="match status" value="1"/>
</dbReference>
<dbReference type="InterPro" id="IPR008271">
    <property type="entry name" value="Ser/Thr_kinase_AS"/>
</dbReference>